<name>A0A811U6A5_CERCA</name>
<keyword evidence="2" id="KW-1185">Reference proteome</keyword>
<evidence type="ECO:0000313" key="1">
    <source>
        <dbReference type="EMBL" id="CAD6994389.1"/>
    </source>
</evidence>
<gene>
    <name evidence="1" type="ORF">CCAP1982_LOCUS3142</name>
</gene>
<dbReference type="Proteomes" id="UP000606786">
    <property type="component" value="Unassembled WGS sequence"/>
</dbReference>
<dbReference type="EMBL" id="CAJHJT010000001">
    <property type="protein sequence ID" value="CAD6994389.1"/>
    <property type="molecule type" value="Genomic_DNA"/>
</dbReference>
<sequence length="197" mass="22166">MRRFIRCWSKQHSNLGLPNIIVDAMASNSRSTKSQAALLTEGDEAEMPLAQFKSTEEKLQQLRTLMGDAKEGIRDDETAHLLINNQRPQVKLRVAKVQSQENQKCKQISKEKQQDECIESEQELSTAYFGHFGEDGGGNGVKNNTMNCEGGIIGVLCCYFGVDLRRDAEAWAANLSVNKVLLPEKLYEKTPQYQEVQ</sequence>
<comment type="caution">
    <text evidence="1">The sequence shown here is derived from an EMBL/GenBank/DDBJ whole genome shotgun (WGS) entry which is preliminary data.</text>
</comment>
<evidence type="ECO:0000313" key="2">
    <source>
        <dbReference type="Proteomes" id="UP000606786"/>
    </source>
</evidence>
<proteinExistence type="predicted"/>
<protein>
    <submittedName>
        <fullName evidence="1">(Mediterranean fruit fly) hypothetical protein</fullName>
    </submittedName>
</protein>
<reference evidence="1" key="1">
    <citation type="submission" date="2020-11" db="EMBL/GenBank/DDBJ databases">
        <authorList>
            <person name="Whitehead M."/>
        </authorList>
    </citation>
    <scope>NUCLEOTIDE SEQUENCE</scope>
    <source>
        <strain evidence="1">EGII</strain>
    </source>
</reference>
<dbReference type="OrthoDB" id="423807at2759"/>
<organism evidence="1 2">
    <name type="scientific">Ceratitis capitata</name>
    <name type="common">Mediterranean fruit fly</name>
    <name type="synonym">Tephritis capitata</name>
    <dbReference type="NCBI Taxonomy" id="7213"/>
    <lineage>
        <taxon>Eukaryota</taxon>
        <taxon>Metazoa</taxon>
        <taxon>Ecdysozoa</taxon>
        <taxon>Arthropoda</taxon>
        <taxon>Hexapoda</taxon>
        <taxon>Insecta</taxon>
        <taxon>Pterygota</taxon>
        <taxon>Neoptera</taxon>
        <taxon>Endopterygota</taxon>
        <taxon>Diptera</taxon>
        <taxon>Brachycera</taxon>
        <taxon>Muscomorpha</taxon>
        <taxon>Tephritoidea</taxon>
        <taxon>Tephritidae</taxon>
        <taxon>Ceratitis</taxon>
        <taxon>Ceratitis</taxon>
    </lineage>
</organism>
<accession>A0A811U6A5</accession>
<dbReference type="AlphaFoldDB" id="A0A811U6A5"/>